<keyword evidence="2" id="KW-1185">Reference proteome</keyword>
<comment type="caution">
    <text evidence="1">The sequence shown here is derived from an EMBL/GenBank/DDBJ whole genome shotgun (WGS) entry which is preliminary data.</text>
</comment>
<dbReference type="EMBL" id="CAUOFW020007613">
    <property type="protein sequence ID" value="CAK9179806.1"/>
    <property type="molecule type" value="Genomic_DNA"/>
</dbReference>
<evidence type="ECO:0000313" key="1">
    <source>
        <dbReference type="EMBL" id="CAK9179806.1"/>
    </source>
</evidence>
<sequence length="88" mass="10014">MKSSAEPSQWRARRVGLWKVPPVLADKVYSSEFAPRILSSQVKTDKNVTEMRERVCSGVDERRRELYGQQGWNALVSESGEEGGSNWE</sequence>
<organism evidence="1 2">
    <name type="scientific">Ilex paraguariensis</name>
    <name type="common">yerba mate</name>
    <dbReference type="NCBI Taxonomy" id="185542"/>
    <lineage>
        <taxon>Eukaryota</taxon>
        <taxon>Viridiplantae</taxon>
        <taxon>Streptophyta</taxon>
        <taxon>Embryophyta</taxon>
        <taxon>Tracheophyta</taxon>
        <taxon>Spermatophyta</taxon>
        <taxon>Magnoliopsida</taxon>
        <taxon>eudicotyledons</taxon>
        <taxon>Gunneridae</taxon>
        <taxon>Pentapetalae</taxon>
        <taxon>asterids</taxon>
        <taxon>campanulids</taxon>
        <taxon>Aquifoliales</taxon>
        <taxon>Aquifoliaceae</taxon>
        <taxon>Ilex</taxon>
    </lineage>
</organism>
<proteinExistence type="predicted"/>
<evidence type="ECO:0000313" key="2">
    <source>
        <dbReference type="Proteomes" id="UP001642360"/>
    </source>
</evidence>
<accession>A0ABC8UFL0</accession>
<dbReference type="AlphaFoldDB" id="A0ABC8UFL0"/>
<dbReference type="Proteomes" id="UP001642360">
    <property type="component" value="Unassembled WGS sequence"/>
</dbReference>
<gene>
    <name evidence="1" type="ORF">ILEXP_LOCUS49760</name>
</gene>
<protein>
    <submittedName>
        <fullName evidence="1">Uncharacterized protein</fullName>
    </submittedName>
</protein>
<reference evidence="1 2" key="1">
    <citation type="submission" date="2024-02" db="EMBL/GenBank/DDBJ databases">
        <authorList>
            <person name="Vignale AGUSTIN F."/>
            <person name="Sosa J E."/>
            <person name="Modenutti C."/>
        </authorList>
    </citation>
    <scope>NUCLEOTIDE SEQUENCE [LARGE SCALE GENOMIC DNA]</scope>
</reference>
<name>A0ABC8UFL0_9AQUA</name>